<feature type="non-terminal residue" evidence="1">
    <location>
        <position position="254"/>
    </location>
</feature>
<dbReference type="AlphaFoldDB" id="X0RTT9"/>
<evidence type="ECO:0000313" key="1">
    <source>
        <dbReference type="EMBL" id="GAF72208.1"/>
    </source>
</evidence>
<gene>
    <name evidence="1" type="ORF">S01H1_02871</name>
</gene>
<dbReference type="InterPro" id="IPR021272">
    <property type="entry name" value="DUF2851"/>
</dbReference>
<protein>
    <submittedName>
        <fullName evidence="1">Uncharacterized protein</fullName>
    </submittedName>
</protein>
<sequence>MGRVLDEAGEERFRLKADYFAFRMGEEPPSQVLYRGIMGALGYTKNKDSFEELACRLPLAVLEDLCRGKRSQEQVLVLKALLLGKAGLLPGGGSGGLGRIWDCLGDGEAMSSSCWHVFRVRPGNHPARRLVGAAHLLARFMEIGLFEGVLQLVSETSLGMMGHLESDFVVSTPDPCFNSEHNLIGQGRAREIVINIILPFAFAWAKANLQGNLVEQVSALYRSYPKAGENGVTRELAELLLGTGASELVDSAQR</sequence>
<dbReference type="Pfam" id="PF11013">
    <property type="entry name" value="DUF2851"/>
    <property type="match status" value="1"/>
</dbReference>
<dbReference type="EMBL" id="BARS01001466">
    <property type="protein sequence ID" value="GAF72208.1"/>
    <property type="molecule type" value="Genomic_DNA"/>
</dbReference>
<name>X0RTT9_9ZZZZ</name>
<organism evidence="1">
    <name type="scientific">marine sediment metagenome</name>
    <dbReference type="NCBI Taxonomy" id="412755"/>
    <lineage>
        <taxon>unclassified sequences</taxon>
        <taxon>metagenomes</taxon>
        <taxon>ecological metagenomes</taxon>
    </lineage>
</organism>
<comment type="caution">
    <text evidence="1">The sequence shown here is derived from an EMBL/GenBank/DDBJ whole genome shotgun (WGS) entry which is preliminary data.</text>
</comment>
<reference evidence="1" key="1">
    <citation type="journal article" date="2014" name="Front. Microbiol.">
        <title>High frequency of phylogenetically diverse reductive dehalogenase-homologous genes in deep subseafloor sedimentary metagenomes.</title>
        <authorList>
            <person name="Kawai M."/>
            <person name="Futagami T."/>
            <person name="Toyoda A."/>
            <person name="Takaki Y."/>
            <person name="Nishi S."/>
            <person name="Hori S."/>
            <person name="Arai W."/>
            <person name="Tsubouchi T."/>
            <person name="Morono Y."/>
            <person name="Uchiyama I."/>
            <person name="Ito T."/>
            <person name="Fujiyama A."/>
            <person name="Inagaki F."/>
            <person name="Takami H."/>
        </authorList>
    </citation>
    <scope>NUCLEOTIDE SEQUENCE</scope>
    <source>
        <strain evidence="1">Expedition CK06-06</strain>
    </source>
</reference>
<proteinExistence type="predicted"/>
<accession>X0RTT9</accession>